<proteinExistence type="predicted"/>
<evidence type="ECO:0000313" key="3">
    <source>
        <dbReference type="Proteomes" id="UP000028045"/>
    </source>
</evidence>
<reference evidence="2 3" key="1">
    <citation type="journal article" date="2014" name="BMC Genomics">
        <title>Comparative genome sequencing reveals chemotype-specific gene clusters in the toxigenic black mold Stachybotrys.</title>
        <authorList>
            <person name="Semeiks J."/>
            <person name="Borek D."/>
            <person name="Otwinowski Z."/>
            <person name="Grishin N.V."/>
        </authorList>
    </citation>
    <scope>NUCLEOTIDE SEQUENCE [LARGE SCALE GENOMIC DNA]</scope>
    <source>
        <strain evidence="3">CBS 109288 / IBT 7711</strain>
    </source>
</reference>
<evidence type="ECO:0000256" key="1">
    <source>
        <dbReference type="SAM" id="MobiDB-lite"/>
    </source>
</evidence>
<name>A0A084AG77_STACB</name>
<dbReference type="OrthoDB" id="5236607at2759"/>
<feature type="region of interest" description="Disordered" evidence="1">
    <location>
        <begin position="1"/>
        <end position="59"/>
    </location>
</feature>
<dbReference type="Proteomes" id="UP000028045">
    <property type="component" value="Unassembled WGS sequence"/>
</dbReference>
<dbReference type="AlphaFoldDB" id="A0A084AG77"/>
<dbReference type="EMBL" id="KL648743">
    <property type="protein sequence ID" value="KEY64306.1"/>
    <property type="molecule type" value="Genomic_DNA"/>
</dbReference>
<keyword evidence="3" id="KW-1185">Reference proteome</keyword>
<organism evidence="2 3">
    <name type="scientific">Stachybotrys chartarum (strain CBS 109288 / IBT 7711)</name>
    <name type="common">Toxic black mold</name>
    <name type="synonym">Stilbospora chartarum</name>
    <dbReference type="NCBI Taxonomy" id="1280523"/>
    <lineage>
        <taxon>Eukaryota</taxon>
        <taxon>Fungi</taxon>
        <taxon>Dikarya</taxon>
        <taxon>Ascomycota</taxon>
        <taxon>Pezizomycotina</taxon>
        <taxon>Sordariomycetes</taxon>
        <taxon>Hypocreomycetidae</taxon>
        <taxon>Hypocreales</taxon>
        <taxon>Stachybotryaceae</taxon>
        <taxon>Stachybotrys</taxon>
    </lineage>
</organism>
<evidence type="ECO:0000313" key="2">
    <source>
        <dbReference type="EMBL" id="KEY64306.1"/>
    </source>
</evidence>
<dbReference type="HOGENOM" id="CLU_2656075_0_0_1"/>
<gene>
    <name evidence="2" type="ORF">S7711_11031</name>
</gene>
<sequence>MDNPSKMQPNPLGDRGKAMENQYIQQKEREMAKAQAKQSQDKMQKASGEASQDPRAGWAGMLQGSVLVITMIGKAI</sequence>
<accession>A0A084AG77</accession>
<protein>
    <submittedName>
        <fullName evidence="2">Uncharacterized protein</fullName>
    </submittedName>
</protein>